<gene>
    <name evidence="6" type="ORF">SEMRO_2265_G321290.1</name>
</gene>
<feature type="compositionally biased region" description="Low complexity" evidence="4">
    <location>
        <begin position="48"/>
        <end position="60"/>
    </location>
</feature>
<evidence type="ECO:0000313" key="7">
    <source>
        <dbReference type="Proteomes" id="UP001153069"/>
    </source>
</evidence>
<evidence type="ECO:0000256" key="2">
    <source>
        <dbReference type="ARBA" id="ARBA00022448"/>
    </source>
</evidence>
<dbReference type="GO" id="GO:0006865">
    <property type="term" value="P:amino acid transport"/>
    <property type="evidence" value="ECO:0007669"/>
    <property type="project" value="TreeGrafter"/>
</dbReference>
<evidence type="ECO:0000256" key="1">
    <source>
        <dbReference type="ARBA" id="ARBA00010333"/>
    </source>
</evidence>
<keyword evidence="2" id="KW-0813">Transport</keyword>
<evidence type="ECO:0000256" key="5">
    <source>
        <dbReference type="SAM" id="Phobius"/>
    </source>
</evidence>
<dbReference type="Gene3D" id="3.40.190.10">
    <property type="entry name" value="Periplasmic binding protein-like II"/>
    <property type="match status" value="1"/>
</dbReference>
<dbReference type="SUPFAM" id="SSF53850">
    <property type="entry name" value="Periplasmic binding protein-like II"/>
    <property type="match status" value="1"/>
</dbReference>
<comment type="similarity">
    <text evidence="1">Belongs to the bacterial solute-binding protein 3 family.</text>
</comment>
<sequence>MQEGGELSEAKGDEPKEDEQVEDEEVVDSCEKKIPPTIAKIPPDDDMSSSVAAATTNTTASSVATIPAQVDEAESKIFDKVIENIQPLPAEQQEQQTRCDRPSQPGAFPVTVAAGVERPPPAPLLVEEEQVEEESGPPPLEPHHEEAETYLPVATELAASAELVVTREEIEQEMATELEDRLRKEFEERLSQEYVRVSQCAEAQTVEIDRSAAFDLGDRNSAYNSNYGNNHNNRNASSDYPNKALSDATRRKYFLASTILVLVVILVAVVVPTAVAKSSSEDVLLSVRERGFLRCKPESLEVEKGAGFTIDLCRAIAAAVFNDSSKVDFTYFTFKEHFAAIADGRLDVSASHVSLNMGRDVRETHTHVGFSYSTPYIYTGTGLAGVPNFVQCAQDAETFANDCRHLQVHCILFY</sequence>
<evidence type="ECO:0000313" key="6">
    <source>
        <dbReference type="EMBL" id="CAB9528589.1"/>
    </source>
</evidence>
<dbReference type="PANTHER" id="PTHR30085:SF6">
    <property type="entry name" value="ABC TRANSPORTER GLUTAMINE-BINDING PROTEIN GLNH"/>
    <property type="match status" value="1"/>
</dbReference>
<dbReference type="Proteomes" id="UP001153069">
    <property type="component" value="Unassembled WGS sequence"/>
</dbReference>
<keyword evidence="3" id="KW-0732">Signal</keyword>
<keyword evidence="5" id="KW-1133">Transmembrane helix</keyword>
<keyword evidence="7" id="KW-1185">Reference proteome</keyword>
<dbReference type="OrthoDB" id="10056896at2759"/>
<reference evidence="6" key="1">
    <citation type="submission" date="2020-06" db="EMBL/GenBank/DDBJ databases">
        <authorList>
            <consortium name="Plant Systems Biology data submission"/>
        </authorList>
    </citation>
    <scope>NUCLEOTIDE SEQUENCE</scope>
    <source>
        <strain evidence="6">D6</strain>
    </source>
</reference>
<proteinExistence type="inferred from homology"/>
<evidence type="ECO:0000256" key="4">
    <source>
        <dbReference type="SAM" id="MobiDB-lite"/>
    </source>
</evidence>
<keyword evidence="5" id="KW-0472">Membrane</keyword>
<comment type="caution">
    <text evidence="6">The sequence shown here is derived from an EMBL/GenBank/DDBJ whole genome shotgun (WGS) entry which is preliminary data.</text>
</comment>
<protein>
    <submittedName>
        <fullName evidence="6">Extracellular solute-binding protein</fullName>
    </submittedName>
</protein>
<organism evidence="6 7">
    <name type="scientific">Seminavis robusta</name>
    <dbReference type="NCBI Taxonomy" id="568900"/>
    <lineage>
        <taxon>Eukaryota</taxon>
        <taxon>Sar</taxon>
        <taxon>Stramenopiles</taxon>
        <taxon>Ochrophyta</taxon>
        <taxon>Bacillariophyta</taxon>
        <taxon>Bacillariophyceae</taxon>
        <taxon>Bacillariophycidae</taxon>
        <taxon>Naviculales</taxon>
        <taxon>Naviculaceae</taxon>
        <taxon>Seminavis</taxon>
    </lineage>
</organism>
<evidence type="ECO:0000256" key="3">
    <source>
        <dbReference type="ARBA" id="ARBA00022729"/>
    </source>
</evidence>
<feature type="transmembrane region" description="Helical" evidence="5">
    <location>
        <begin position="253"/>
        <end position="275"/>
    </location>
</feature>
<keyword evidence="5" id="KW-0812">Transmembrane</keyword>
<feature type="region of interest" description="Disordered" evidence="4">
    <location>
        <begin position="1"/>
        <end position="60"/>
    </location>
</feature>
<name>A0A9N8EZI6_9STRA</name>
<accession>A0A9N8EZI6</accession>
<dbReference type="EMBL" id="CAICTM010002263">
    <property type="protein sequence ID" value="CAB9528589.1"/>
    <property type="molecule type" value="Genomic_DNA"/>
</dbReference>
<dbReference type="AlphaFoldDB" id="A0A9N8EZI6"/>
<dbReference type="PANTHER" id="PTHR30085">
    <property type="entry name" value="AMINO ACID ABC TRANSPORTER PERMEASE"/>
    <property type="match status" value="1"/>
</dbReference>
<dbReference type="InterPro" id="IPR051455">
    <property type="entry name" value="Bact_solute-bind_prot3"/>
</dbReference>
<feature type="compositionally biased region" description="Acidic residues" evidence="4">
    <location>
        <begin position="15"/>
        <end position="28"/>
    </location>
</feature>